<keyword evidence="2" id="KW-1185">Reference proteome</keyword>
<evidence type="ECO:0000313" key="1">
    <source>
        <dbReference type="EMBL" id="ERJ94267.1"/>
    </source>
</evidence>
<organism evidence="1 2">
    <name type="scientific">Treponema lecithinolyticum ATCC 700332</name>
    <dbReference type="NCBI Taxonomy" id="1321815"/>
    <lineage>
        <taxon>Bacteria</taxon>
        <taxon>Pseudomonadati</taxon>
        <taxon>Spirochaetota</taxon>
        <taxon>Spirochaetia</taxon>
        <taxon>Spirochaetales</taxon>
        <taxon>Treponemataceae</taxon>
        <taxon>Treponema</taxon>
    </lineage>
</organism>
<protein>
    <submittedName>
        <fullName evidence="1">Uncharacterized protein</fullName>
    </submittedName>
</protein>
<evidence type="ECO:0000313" key="2">
    <source>
        <dbReference type="Proteomes" id="UP000016649"/>
    </source>
</evidence>
<sequence length="47" mass="5070">MDGRIFALIPAVTVRIERYTMKGGCLCVDTVRVGTLDSLGAVCLNKL</sequence>
<reference evidence="1 2" key="1">
    <citation type="submission" date="2013-08" db="EMBL/GenBank/DDBJ databases">
        <authorList>
            <person name="Weinstock G."/>
            <person name="Sodergren E."/>
            <person name="Wylie T."/>
            <person name="Fulton L."/>
            <person name="Fulton R."/>
            <person name="Fronick C."/>
            <person name="O'Laughlin M."/>
            <person name="Godfrey J."/>
            <person name="Miner T."/>
            <person name="Herter B."/>
            <person name="Appelbaum E."/>
            <person name="Cordes M."/>
            <person name="Lek S."/>
            <person name="Wollam A."/>
            <person name="Pepin K.H."/>
            <person name="Palsikar V.B."/>
            <person name="Mitreva M."/>
            <person name="Wilson R.K."/>
        </authorList>
    </citation>
    <scope>NUCLEOTIDE SEQUENCE [LARGE SCALE GENOMIC DNA]</scope>
    <source>
        <strain evidence="1 2">ATCC 700332</strain>
    </source>
</reference>
<dbReference type="Proteomes" id="UP000016649">
    <property type="component" value="Unassembled WGS sequence"/>
</dbReference>
<comment type="caution">
    <text evidence="1">The sequence shown here is derived from an EMBL/GenBank/DDBJ whole genome shotgun (WGS) entry which is preliminary data.</text>
</comment>
<proteinExistence type="predicted"/>
<accession>A0ABN0P192</accession>
<dbReference type="EMBL" id="AWVH01000005">
    <property type="protein sequence ID" value="ERJ94267.1"/>
    <property type="molecule type" value="Genomic_DNA"/>
</dbReference>
<gene>
    <name evidence="1" type="ORF">HMPREF9193_00238</name>
</gene>
<name>A0ABN0P192_TRELE</name>